<reference evidence="1 2" key="1">
    <citation type="submission" date="2018-06" db="EMBL/GenBank/DDBJ databases">
        <title>Genomic Encyclopedia of Archaeal and Bacterial Type Strains, Phase II (KMG-II): from individual species to whole genera.</title>
        <authorList>
            <person name="Goeker M."/>
        </authorList>
    </citation>
    <scope>NUCLEOTIDE SEQUENCE [LARGE SCALE GENOMIC DNA]</scope>
    <source>
        <strain evidence="1 2">DSM 24525</strain>
    </source>
</reference>
<dbReference type="GO" id="GO:0008168">
    <property type="term" value="F:methyltransferase activity"/>
    <property type="evidence" value="ECO:0007669"/>
    <property type="project" value="UniProtKB-KW"/>
</dbReference>
<comment type="caution">
    <text evidence="1">The sequence shown here is derived from an EMBL/GenBank/DDBJ whole genome shotgun (WGS) entry which is preliminary data.</text>
</comment>
<dbReference type="Gene3D" id="3.40.50.150">
    <property type="entry name" value="Vaccinia Virus protein VP39"/>
    <property type="match status" value="1"/>
</dbReference>
<dbReference type="Proteomes" id="UP000249688">
    <property type="component" value="Unassembled WGS sequence"/>
</dbReference>
<dbReference type="InterPro" id="IPR024019">
    <property type="entry name" value="CHP04096"/>
</dbReference>
<evidence type="ECO:0000313" key="1">
    <source>
        <dbReference type="EMBL" id="PZW40414.1"/>
    </source>
</evidence>
<sequence length="682" mass="75464">MSRRPRAAKCRDIETAHDNAKFRRTNFAPAAMTAPARQLGKRVGNALYLHASALCVAEPHVRERIEKADAASDHPPWNVAKVQATAVSLLLYESFDDAAFPALLAATRVNLEDGQTSKTDYRSRANPPILHRKETLLQPDDPRRPPFAAITRLAEEHNLFSEPHRIGTRKAWLERVEAAGLVVRGPKLRRLETSLVDVVRHRTAIARRDLSQPVQLLVNHRILTEIDTVLDYGCGQGDDVAALAANGFQAHGWDPHYAPDGLRRPADVVNLGFVLNVIEDRHERAETLTAAYRFARRALCVAVMPIGKYSFGALRPHGDGYLTARETFQKYFAQQELRDFIAETVGEAPVAFAPGIFVVFRDKDLEQEVLFRRQIRDITRHSGWHAPDRPRRAVNARPDLAERISAELQMLWAAIIDRGRILDIEEIPDALRERLRAANVSAARAIDLCLSVSLNRAGLAAAAAARKEDLLIHLALTLFPGAPRYTTLPRPMQRDLRAFFGSHAVAIQEANTLLFSVGKPEVVRHAVNAAVEGGLGGMRDVGTFRFYAPALNRLGAVLRVLVGCAGILRGGTEGADFIDIKLDGRRFTFLACKDATARLPICSERTRVDLTRLRVSVDQPDGMVLYLIGCFLPRDAPGAADQIAFDRKLVAAGIADEEGRGPRYAELNEILRLRRAKAGPIS</sequence>
<dbReference type="GO" id="GO:0032259">
    <property type="term" value="P:methylation"/>
    <property type="evidence" value="ECO:0007669"/>
    <property type="project" value="UniProtKB-KW"/>
</dbReference>
<keyword evidence="1" id="KW-0489">Methyltransferase</keyword>
<name>A0A2W7I119_9PROT</name>
<accession>A0A2W7I119</accession>
<organism evidence="1 2">
    <name type="scientific">Humitalea rosea</name>
    <dbReference type="NCBI Taxonomy" id="990373"/>
    <lineage>
        <taxon>Bacteria</taxon>
        <taxon>Pseudomonadati</taxon>
        <taxon>Pseudomonadota</taxon>
        <taxon>Alphaproteobacteria</taxon>
        <taxon>Acetobacterales</taxon>
        <taxon>Roseomonadaceae</taxon>
        <taxon>Humitalea</taxon>
    </lineage>
</organism>
<proteinExistence type="predicted"/>
<dbReference type="SUPFAM" id="SSF53335">
    <property type="entry name" value="S-adenosyl-L-methionine-dependent methyltransferases"/>
    <property type="match status" value="1"/>
</dbReference>
<dbReference type="InterPro" id="IPR029063">
    <property type="entry name" value="SAM-dependent_MTases_sf"/>
</dbReference>
<keyword evidence="1" id="KW-0808">Transferase</keyword>
<dbReference type="AlphaFoldDB" id="A0A2W7I119"/>
<keyword evidence="2" id="KW-1185">Reference proteome</keyword>
<dbReference type="NCBIfam" id="TIGR04096">
    <property type="entry name" value="dnd_rel_methyl"/>
    <property type="match status" value="1"/>
</dbReference>
<evidence type="ECO:0000313" key="2">
    <source>
        <dbReference type="Proteomes" id="UP000249688"/>
    </source>
</evidence>
<dbReference type="EMBL" id="QKYU01000024">
    <property type="protein sequence ID" value="PZW40414.1"/>
    <property type="molecule type" value="Genomic_DNA"/>
</dbReference>
<gene>
    <name evidence="1" type="ORF">C8P66_12453</name>
</gene>
<protein>
    <submittedName>
        <fullName evidence="1">DNA phosphorothioation-associated putative methyltransferase</fullName>
    </submittedName>
</protein>